<dbReference type="EMBL" id="FZNS01000003">
    <property type="protein sequence ID" value="SNR50893.1"/>
    <property type="molecule type" value="Genomic_DNA"/>
</dbReference>
<dbReference type="InterPro" id="IPR051531">
    <property type="entry name" value="N-acetyltransferase"/>
</dbReference>
<organism evidence="2 3">
    <name type="scientific">Hymenobacter mucosus</name>
    <dbReference type="NCBI Taxonomy" id="1411120"/>
    <lineage>
        <taxon>Bacteria</taxon>
        <taxon>Pseudomonadati</taxon>
        <taxon>Bacteroidota</taxon>
        <taxon>Cytophagia</taxon>
        <taxon>Cytophagales</taxon>
        <taxon>Hymenobacteraceae</taxon>
        <taxon>Hymenobacter</taxon>
    </lineage>
</organism>
<protein>
    <submittedName>
        <fullName evidence="2">Acetyltransferase (GNAT) domain-containing protein</fullName>
    </submittedName>
</protein>
<keyword evidence="3" id="KW-1185">Reference proteome</keyword>
<feature type="domain" description="N-acetyltransferase" evidence="1">
    <location>
        <begin position="41"/>
        <end position="183"/>
    </location>
</feature>
<dbReference type="RefSeq" id="WP_089332261.1">
    <property type="nucleotide sequence ID" value="NZ_FZNS01000003.1"/>
</dbReference>
<accession>A0A238WWT1</accession>
<reference evidence="3" key="1">
    <citation type="submission" date="2017-06" db="EMBL/GenBank/DDBJ databases">
        <authorList>
            <person name="Varghese N."/>
            <person name="Submissions S."/>
        </authorList>
    </citation>
    <scope>NUCLEOTIDE SEQUENCE [LARGE SCALE GENOMIC DNA]</scope>
    <source>
        <strain evidence="3">DSM 28041</strain>
    </source>
</reference>
<evidence type="ECO:0000313" key="2">
    <source>
        <dbReference type="EMBL" id="SNR50893.1"/>
    </source>
</evidence>
<dbReference type="Pfam" id="PF13302">
    <property type="entry name" value="Acetyltransf_3"/>
    <property type="match status" value="1"/>
</dbReference>
<dbReference type="PANTHER" id="PTHR43792">
    <property type="entry name" value="GNAT FAMILY, PUTATIVE (AFU_ORTHOLOGUE AFUA_3G00765)-RELATED-RELATED"/>
    <property type="match status" value="1"/>
</dbReference>
<keyword evidence="2" id="KW-0808">Transferase</keyword>
<proteinExistence type="predicted"/>
<sequence length="183" mass="19654">MIPLIAYTPRMTLLAASRALLTAELTKPRYFPILLGATMPAHWPPGDYDEKAMRYFLEQLTAGGRDAAGWYGWYAILKAGAEAAQNTLVATGGFHGPPDANGSAEIGFSVADDWRGRGIGTELTAGLVAHAAQTGMVRRLTARTTSDNAAAQRVLTHNGFTLLPTPDAEYIHYERDITPALPA</sequence>
<dbReference type="PANTHER" id="PTHR43792:SF13">
    <property type="entry name" value="ACETYLTRANSFERASE"/>
    <property type="match status" value="1"/>
</dbReference>
<dbReference type="SUPFAM" id="SSF55729">
    <property type="entry name" value="Acyl-CoA N-acyltransferases (Nat)"/>
    <property type="match status" value="1"/>
</dbReference>
<dbReference type="AlphaFoldDB" id="A0A238WWT1"/>
<dbReference type="InterPro" id="IPR000182">
    <property type="entry name" value="GNAT_dom"/>
</dbReference>
<dbReference type="InterPro" id="IPR016181">
    <property type="entry name" value="Acyl_CoA_acyltransferase"/>
</dbReference>
<evidence type="ECO:0000313" key="3">
    <source>
        <dbReference type="Proteomes" id="UP000198310"/>
    </source>
</evidence>
<dbReference type="Proteomes" id="UP000198310">
    <property type="component" value="Unassembled WGS sequence"/>
</dbReference>
<evidence type="ECO:0000259" key="1">
    <source>
        <dbReference type="PROSITE" id="PS51186"/>
    </source>
</evidence>
<dbReference type="PROSITE" id="PS51186">
    <property type="entry name" value="GNAT"/>
    <property type="match status" value="1"/>
</dbReference>
<dbReference type="GO" id="GO:0016747">
    <property type="term" value="F:acyltransferase activity, transferring groups other than amino-acyl groups"/>
    <property type="evidence" value="ECO:0007669"/>
    <property type="project" value="InterPro"/>
</dbReference>
<dbReference type="Gene3D" id="3.40.630.30">
    <property type="match status" value="1"/>
</dbReference>
<dbReference type="CDD" id="cd04301">
    <property type="entry name" value="NAT_SF"/>
    <property type="match status" value="1"/>
</dbReference>
<name>A0A238WWT1_9BACT</name>
<gene>
    <name evidence="2" type="ORF">SAMN06269173_103199</name>
</gene>